<organism evidence="3 4">
    <name type="scientific">Cichlidogyrus casuarinus</name>
    <dbReference type="NCBI Taxonomy" id="1844966"/>
    <lineage>
        <taxon>Eukaryota</taxon>
        <taxon>Metazoa</taxon>
        <taxon>Spiralia</taxon>
        <taxon>Lophotrochozoa</taxon>
        <taxon>Platyhelminthes</taxon>
        <taxon>Monogenea</taxon>
        <taxon>Monopisthocotylea</taxon>
        <taxon>Dactylogyridea</taxon>
        <taxon>Ancyrocephalidae</taxon>
        <taxon>Cichlidogyrus</taxon>
    </lineage>
</organism>
<dbReference type="AlphaFoldDB" id="A0ABD2QDC7"/>
<accession>A0ABD2QDC7</accession>
<gene>
    <name evidence="3" type="ORF">Ciccas_003816</name>
</gene>
<dbReference type="Proteomes" id="UP001626550">
    <property type="component" value="Unassembled WGS sequence"/>
</dbReference>
<sequence>MEFIKSIQSKERRLIWWFESRMSHQISTILISVQFKTVCHNLLITHSSSTFKVIEKHVIEQPLAFQCSVSLYSVNSPILRTLAVIFGGKLGESLSNETIIANLEQGVPTLSTLSVGGQKPNPRYKHASAILADHLYIHGGISFENRTLGDTFRLCLTTLTWECIKVPHDVDLPPRAGHLLLSHRSSELYLFGGSGTCAETMLPSYRIKIKRDKFKWNSLVDEGCTALCKSKLNRTGAVGVAIKNKVRH</sequence>
<proteinExistence type="predicted"/>
<evidence type="ECO:0000256" key="2">
    <source>
        <dbReference type="ARBA" id="ARBA00022737"/>
    </source>
</evidence>
<dbReference type="InterPro" id="IPR015915">
    <property type="entry name" value="Kelch-typ_b-propeller"/>
</dbReference>
<name>A0ABD2QDC7_9PLAT</name>
<dbReference type="PANTHER" id="PTHR46093">
    <property type="entry name" value="ACYL-COA-BINDING DOMAIN-CONTAINING PROTEIN 5"/>
    <property type="match status" value="1"/>
</dbReference>
<protein>
    <submittedName>
        <fullName evidence="3">Uncharacterized protein</fullName>
    </submittedName>
</protein>
<reference evidence="3 4" key="1">
    <citation type="submission" date="2024-11" db="EMBL/GenBank/DDBJ databases">
        <title>Adaptive evolution of stress response genes in parasites aligns with host niche diversity.</title>
        <authorList>
            <person name="Hahn C."/>
            <person name="Resl P."/>
        </authorList>
    </citation>
    <scope>NUCLEOTIDE SEQUENCE [LARGE SCALE GENOMIC DNA]</scope>
    <source>
        <strain evidence="3">EGGRZ-B1_66</strain>
        <tissue evidence="3">Body</tissue>
    </source>
</reference>
<comment type="caution">
    <text evidence="3">The sequence shown here is derived from an EMBL/GenBank/DDBJ whole genome shotgun (WGS) entry which is preliminary data.</text>
</comment>
<keyword evidence="2" id="KW-0677">Repeat</keyword>
<evidence type="ECO:0000313" key="3">
    <source>
        <dbReference type="EMBL" id="KAL3317524.1"/>
    </source>
</evidence>
<dbReference type="Gene3D" id="2.120.10.80">
    <property type="entry name" value="Kelch-type beta propeller"/>
    <property type="match status" value="1"/>
</dbReference>
<evidence type="ECO:0000313" key="4">
    <source>
        <dbReference type="Proteomes" id="UP001626550"/>
    </source>
</evidence>
<dbReference type="EMBL" id="JBJKFK010000371">
    <property type="protein sequence ID" value="KAL3317524.1"/>
    <property type="molecule type" value="Genomic_DNA"/>
</dbReference>
<keyword evidence="1" id="KW-0880">Kelch repeat</keyword>
<keyword evidence="4" id="KW-1185">Reference proteome</keyword>
<dbReference type="Pfam" id="PF24681">
    <property type="entry name" value="Kelch_KLHDC2_KLHL20_DRC7"/>
    <property type="match status" value="1"/>
</dbReference>
<dbReference type="SUPFAM" id="SSF117281">
    <property type="entry name" value="Kelch motif"/>
    <property type="match status" value="1"/>
</dbReference>
<dbReference type="PANTHER" id="PTHR46093:SF18">
    <property type="entry name" value="FIBRONECTIN TYPE-III DOMAIN-CONTAINING PROTEIN"/>
    <property type="match status" value="1"/>
</dbReference>
<evidence type="ECO:0000256" key="1">
    <source>
        <dbReference type="ARBA" id="ARBA00022441"/>
    </source>
</evidence>